<dbReference type="AlphaFoldDB" id="A0A6N3GYQ3"/>
<protein>
    <submittedName>
        <fullName evidence="1">Uncharacterized protein</fullName>
    </submittedName>
</protein>
<evidence type="ECO:0000313" key="1">
    <source>
        <dbReference type="EMBL" id="VYU69596.1"/>
    </source>
</evidence>
<proteinExistence type="predicted"/>
<sequence>MKDNIIVIKSFDFAVQVVETYKALVNDTKNLFYQNGF</sequence>
<dbReference type="EMBL" id="CACRTO010000049">
    <property type="protein sequence ID" value="VYU69596.1"/>
    <property type="molecule type" value="Genomic_DNA"/>
</dbReference>
<organism evidence="1">
    <name type="scientific">Clostridium tertium</name>
    <dbReference type="NCBI Taxonomy" id="1559"/>
    <lineage>
        <taxon>Bacteria</taxon>
        <taxon>Bacillati</taxon>
        <taxon>Bacillota</taxon>
        <taxon>Clostridia</taxon>
        <taxon>Eubacteriales</taxon>
        <taxon>Clostridiaceae</taxon>
        <taxon>Clostridium</taxon>
    </lineage>
</organism>
<accession>A0A6N3GYQ3</accession>
<reference evidence="1" key="1">
    <citation type="submission" date="2019-11" db="EMBL/GenBank/DDBJ databases">
        <authorList>
            <person name="Feng L."/>
        </authorList>
    </citation>
    <scope>NUCLEOTIDE SEQUENCE</scope>
    <source>
        <strain evidence="1">CTertiumLFYP3</strain>
    </source>
</reference>
<name>A0A6N3GYQ3_9CLOT</name>
<gene>
    <name evidence="1" type="ORF">CTLFYP3_00205</name>
</gene>